<evidence type="ECO:0000313" key="3">
    <source>
        <dbReference type="Proteomes" id="UP000527355"/>
    </source>
</evidence>
<sequence length="146" mass="14892">MSDQQGPEAATPARWSLMGSQALPPAPAQGRGTSGHDPHLAGLDKRPQIVPTTWRGLTGDLRPCPQPSGARQGTSRHTLCLAGNHRPRLAGLDGGPQAALPTPVLGLGTSGRALHSNAVLGTSGHTPRPAGLDVVPQGMPLAPVPE</sequence>
<dbReference type="EMBL" id="JABWUV010000040">
    <property type="protein sequence ID" value="KAF6270147.1"/>
    <property type="molecule type" value="Genomic_DNA"/>
</dbReference>
<proteinExistence type="predicted"/>
<feature type="compositionally biased region" description="Basic and acidic residues" evidence="1">
    <location>
        <begin position="34"/>
        <end position="47"/>
    </location>
</feature>
<evidence type="ECO:0000256" key="1">
    <source>
        <dbReference type="SAM" id="MobiDB-lite"/>
    </source>
</evidence>
<feature type="region of interest" description="Disordered" evidence="1">
    <location>
        <begin position="117"/>
        <end position="146"/>
    </location>
</feature>
<comment type="caution">
    <text evidence="2">The sequence shown here is derived from an EMBL/GenBank/DDBJ whole genome shotgun (WGS) entry which is preliminary data.</text>
</comment>
<accession>A0A7J7R2C9</accession>
<feature type="region of interest" description="Disordered" evidence="1">
    <location>
        <begin position="1"/>
        <end position="76"/>
    </location>
</feature>
<keyword evidence="3" id="KW-1185">Reference proteome</keyword>
<organism evidence="2 3">
    <name type="scientific">Myotis myotis</name>
    <name type="common">Greater mouse-eared bat</name>
    <name type="synonym">Vespertilio myotis</name>
    <dbReference type="NCBI Taxonomy" id="51298"/>
    <lineage>
        <taxon>Eukaryota</taxon>
        <taxon>Metazoa</taxon>
        <taxon>Chordata</taxon>
        <taxon>Craniata</taxon>
        <taxon>Vertebrata</taxon>
        <taxon>Euteleostomi</taxon>
        <taxon>Mammalia</taxon>
        <taxon>Eutheria</taxon>
        <taxon>Laurasiatheria</taxon>
        <taxon>Chiroptera</taxon>
        <taxon>Yangochiroptera</taxon>
        <taxon>Vespertilionidae</taxon>
        <taxon>Myotis</taxon>
    </lineage>
</organism>
<evidence type="ECO:0000313" key="2">
    <source>
        <dbReference type="EMBL" id="KAF6270147.1"/>
    </source>
</evidence>
<dbReference type="AlphaFoldDB" id="A0A7J7R2C9"/>
<gene>
    <name evidence="2" type="ORF">mMyoMyo1_011202</name>
</gene>
<protein>
    <submittedName>
        <fullName evidence="2">Uncharacterized protein</fullName>
    </submittedName>
</protein>
<reference evidence="2 3" key="1">
    <citation type="journal article" date="2020" name="Nature">
        <title>Six reference-quality genomes reveal evolution of bat adaptations.</title>
        <authorList>
            <person name="Jebb D."/>
            <person name="Huang Z."/>
            <person name="Pippel M."/>
            <person name="Hughes G.M."/>
            <person name="Lavrichenko K."/>
            <person name="Devanna P."/>
            <person name="Winkler S."/>
            <person name="Jermiin L.S."/>
            <person name="Skirmuntt E.C."/>
            <person name="Katzourakis A."/>
            <person name="Burkitt-Gray L."/>
            <person name="Ray D.A."/>
            <person name="Sullivan K.A.M."/>
            <person name="Roscito J.G."/>
            <person name="Kirilenko B.M."/>
            <person name="Davalos L.M."/>
            <person name="Corthals A.P."/>
            <person name="Power M.L."/>
            <person name="Jones G."/>
            <person name="Ransome R.D."/>
            <person name="Dechmann D.K.N."/>
            <person name="Locatelli A.G."/>
            <person name="Puechmaille S.J."/>
            <person name="Fedrigo O."/>
            <person name="Jarvis E.D."/>
            <person name="Hiller M."/>
            <person name="Vernes S.C."/>
            <person name="Myers E.W."/>
            <person name="Teeling E.C."/>
        </authorList>
    </citation>
    <scope>NUCLEOTIDE SEQUENCE [LARGE SCALE GENOMIC DNA]</scope>
    <source>
        <strain evidence="2">MMyoMyo1</strain>
        <tissue evidence="2">Flight muscle</tissue>
    </source>
</reference>
<dbReference type="Proteomes" id="UP000527355">
    <property type="component" value="Unassembled WGS sequence"/>
</dbReference>
<name>A0A7J7R2C9_MYOMY</name>